<dbReference type="SUPFAM" id="SSF46934">
    <property type="entry name" value="UBA-like"/>
    <property type="match status" value="1"/>
</dbReference>
<feature type="region of interest" description="Disordered" evidence="5">
    <location>
        <begin position="129"/>
        <end position="151"/>
    </location>
</feature>
<dbReference type="CDD" id="cd14302">
    <property type="entry name" value="UBA_UBXN1"/>
    <property type="match status" value="1"/>
</dbReference>
<keyword evidence="10" id="KW-1185">Reference proteome</keyword>
<keyword evidence="3" id="KW-0175">Coiled coil</keyword>
<evidence type="ECO:0000256" key="4">
    <source>
        <dbReference type="PROSITE-ProRule" id="PRU00042"/>
    </source>
</evidence>
<feature type="region of interest" description="Disordered" evidence="5">
    <location>
        <begin position="164"/>
        <end position="275"/>
    </location>
</feature>
<feature type="domain" description="UBA" evidence="6">
    <location>
        <begin position="1"/>
        <end position="41"/>
    </location>
</feature>
<feature type="domain" description="C2H2-type" evidence="8">
    <location>
        <begin position="109"/>
        <end position="138"/>
    </location>
</feature>
<feature type="compositionally biased region" description="Basic and acidic residues" evidence="5">
    <location>
        <begin position="164"/>
        <end position="181"/>
    </location>
</feature>
<dbReference type="InterPro" id="IPR041923">
    <property type="entry name" value="UBA_UBXN1"/>
</dbReference>
<evidence type="ECO:0000256" key="2">
    <source>
        <dbReference type="ARBA" id="ARBA00022490"/>
    </source>
</evidence>
<evidence type="ECO:0000256" key="5">
    <source>
        <dbReference type="SAM" id="MobiDB-lite"/>
    </source>
</evidence>
<dbReference type="Gene3D" id="3.10.20.90">
    <property type="entry name" value="Phosphatidylinositol 3-kinase Catalytic Subunit, Chain A, domain 1"/>
    <property type="match status" value="1"/>
</dbReference>
<dbReference type="Gene3D" id="1.10.8.10">
    <property type="entry name" value="DNA helicase RuvA subunit, C-terminal domain"/>
    <property type="match status" value="1"/>
</dbReference>
<dbReference type="PROSITE" id="PS00028">
    <property type="entry name" value="ZINC_FINGER_C2H2_1"/>
    <property type="match status" value="1"/>
</dbReference>
<dbReference type="InterPro" id="IPR009060">
    <property type="entry name" value="UBA-like_sf"/>
</dbReference>
<organism evidence="9 10">
    <name type="scientific">Mya arenaria</name>
    <name type="common">Soft-shell clam</name>
    <dbReference type="NCBI Taxonomy" id="6604"/>
    <lineage>
        <taxon>Eukaryota</taxon>
        <taxon>Metazoa</taxon>
        <taxon>Spiralia</taxon>
        <taxon>Lophotrochozoa</taxon>
        <taxon>Mollusca</taxon>
        <taxon>Bivalvia</taxon>
        <taxon>Autobranchia</taxon>
        <taxon>Heteroconchia</taxon>
        <taxon>Euheterodonta</taxon>
        <taxon>Imparidentia</taxon>
        <taxon>Neoheterodontei</taxon>
        <taxon>Myida</taxon>
        <taxon>Myoidea</taxon>
        <taxon>Myidae</taxon>
        <taxon>Mya</taxon>
    </lineage>
</organism>
<protein>
    <submittedName>
        <fullName evidence="9">UBXN1-like protein</fullName>
    </submittedName>
</protein>
<dbReference type="PANTHER" id="PTHR46340">
    <property type="entry name" value="UBX DOMAIN-CONTAINING PROTEIN 1"/>
    <property type="match status" value="1"/>
</dbReference>
<evidence type="ECO:0000313" key="9">
    <source>
        <dbReference type="EMBL" id="WAR18324.1"/>
    </source>
</evidence>
<dbReference type="PROSITE" id="PS50157">
    <property type="entry name" value="ZINC_FINGER_C2H2_2"/>
    <property type="match status" value="1"/>
</dbReference>
<dbReference type="PANTHER" id="PTHR46340:SF1">
    <property type="entry name" value="UBX DOMAIN-CONTAINING PROTEIN 1"/>
    <property type="match status" value="1"/>
</dbReference>
<proteinExistence type="predicted"/>
<dbReference type="Pfam" id="PF22562">
    <property type="entry name" value="UBA_7"/>
    <property type="match status" value="1"/>
</dbReference>
<evidence type="ECO:0000256" key="3">
    <source>
        <dbReference type="ARBA" id="ARBA00023054"/>
    </source>
</evidence>
<dbReference type="InterPro" id="IPR029071">
    <property type="entry name" value="Ubiquitin-like_domsf"/>
</dbReference>
<dbReference type="InterPro" id="IPR015940">
    <property type="entry name" value="UBA"/>
</dbReference>
<dbReference type="InterPro" id="IPR001012">
    <property type="entry name" value="UBX_dom"/>
</dbReference>
<dbReference type="InterPro" id="IPR013087">
    <property type="entry name" value="Znf_C2H2_type"/>
</dbReference>
<dbReference type="Pfam" id="PF00789">
    <property type="entry name" value="UBX"/>
    <property type="match status" value="1"/>
</dbReference>
<evidence type="ECO:0000313" key="10">
    <source>
        <dbReference type="Proteomes" id="UP001164746"/>
    </source>
</evidence>
<sequence length="352" mass="39369">MSEQFLSSLLEMGFPKNRAEKALAKTQNAGVQQAMEWFRANLLSNNRLFAHEDDEDIDVPIQAPEGHTLGATTDKQNVEQSAMETEEGTESAAGGDNPQPEQPEEAKSFKCDECGKLLKDADAVQFHAAKTEHSSFSESTEEVKALSEQEKKEQLARLQERLKQKRLEKEAEEKKAEIQREKQRRHLGKDVVSAKERMAEIEMKKIAEQRKREKNEERIARQRVKEQIEKDKRDRAAKFGKASTESGASAASSPPQPAAPPASSAPTEKKEYTDARLQIRLTNGQALTHSFSAKESLAAVRVYVEMNRTDPPGAFNLMTSFPRKVFTPEDYEKPLVELGLVPSAVLMVSKSS</sequence>
<dbReference type="SMART" id="SM00166">
    <property type="entry name" value="UBX"/>
    <property type="match status" value="1"/>
</dbReference>
<evidence type="ECO:0000259" key="6">
    <source>
        <dbReference type="PROSITE" id="PS50030"/>
    </source>
</evidence>
<accession>A0ABY7FAZ5</accession>
<dbReference type="PROSITE" id="PS50033">
    <property type="entry name" value="UBX"/>
    <property type="match status" value="1"/>
</dbReference>
<feature type="compositionally biased region" description="Polar residues" evidence="5">
    <location>
        <begin position="70"/>
        <end position="80"/>
    </location>
</feature>
<evidence type="ECO:0000259" key="8">
    <source>
        <dbReference type="PROSITE" id="PS50157"/>
    </source>
</evidence>
<comment type="subcellular location">
    <subcellularLocation>
        <location evidence="1">Cytoplasm</location>
    </subcellularLocation>
</comment>
<dbReference type="CDD" id="cd01772">
    <property type="entry name" value="UBX_UBXN1"/>
    <property type="match status" value="1"/>
</dbReference>
<keyword evidence="4" id="KW-0863">Zinc-finger</keyword>
<name>A0ABY7FAZ5_MYAAR</name>
<keyword evidence="4" id="KW-0862">Zinc</keyword>
<dbReference type="EMBL" id="CP111022">
    <property type="protein sequence ID" value="WAR18324.1"/>
    <property type="molecule type" value="Genomic_DNA"/>
</dbReference>
<feature type="domain" description="UBX" evidence="7">
    <location>
        <begin position="270"/>
        <end position="348"/>
    </location>
</feature>
<evidence type="ECO:0000256" key="1">
    <source>
        <dbReference type="ARBA" id="ARBA00004496"/>
    </source>
</evidence>
<gene>
    <name evidence="9" type="ORF">MAR_000162</name>
</gene>
<dbReference type="PROSITE" id="PS50030">
    <property type="entry name" value="UBA"/>
    <property type="match status" value="1"/>
</dbReference>
<reference evidence="9" key="1">
    <citation type="submission" date="2022-11" db="EMBL/GenBank/DDBJ databases">
        <title>Centuries of genome instability and evolution in soft-shell clam transmissible cancer (bioRxiv).</title>
        <authorList>
            <person name="Hart S.F.M."/>
            <person name="Yonemitsu M.A."/>
            <person name="Giersch R.M."/>
            <person name="Beal B.F."/>
            <person name="Arriagada G."/>
            <person name="Davis B.W."/>
            <person name="Ostrander E.A."/>
            <person name="Goff S.P."/>
            <person name="Metzger M.J."/>
        </authorList>
    </citation>
    <scope>NUCLEOTIDE SEQUENCE</scope>
    <source>
        <strain evidence="9">MELC-2E11</strain>
        <tissue evidence="9">Siphon/mantle</tissue>
    </source>
</reference>
<dbReference type="Proteomes" id="UP001164746">
    <property type="component" value="Chromosome 11"/>
</dbReference>
<keyword evidence="4" id="KW-0479">Metal-binding</keyword>
<feature type="region of interest" description="Disordered" evidence="5">
    <location>
        <begin position="62"/>
        <end position="109"/>
    </location>
</feature>
<evidence type="ECO:0000259" key="7">
    <source>
        <dbReference type="PROSITE" id="PS50033"/>
    </source>
</evidence>
<keyword evidence="2" id="KW-0963">Cytoplasm</keyword>
<dbReference type="SUPFAM" id="SSF54236">
    <property type="entry name" value="Ubiquitin-like"/>
    <property type="match status" value="1"/>
</dbReference>
<feature type="compositionally biased region" description="Basic and acidic residues" evidence="5">
    <location>
        <begin position="188"/>
        <end position="237"/>
    </location>
</feature>